<dbReference type="Proteomes" id="UP000295793">
    <property type="component" value="Unassembled WGS sequence"/>
</dbReference>
<dbReference type="InterPro" id="IPR050330">
    <property type="entry name" value="Bact_OuterMem_StrucFunc"/>
</dbReference>
<dbReference type="Gene3D" id="3.30.1330.60">
    <property type="entry name" value="OmpA-like domain"/>
    <property type="match status" value="1"/>
</dbReference>
<dbReference type="RefSeq" id="WP_132700312.1">
    <property type="nucleotide sequence ID" value="NZ_SLZR01000003.1"/>
</dbReference>
<reference evidence="3 4" key="1">
    <citation type="submission" date="2019-03" db="EMBL/GenBank/DDBJ databases">
        <title>Genomic Encyclopedia of Archaeal and Bacterial Type Strains, Phase II (KMG-II): from individual species to whole genera.</title>
        <authorList>
            <person name="Goeker M."/>
        </authorList>
    </citation>
    <scope>NUCLEOTIDE SEQUENCE [LARGE SCALE GENOMIC DNA]</scope>
    <source>
        <strain evidence="3 4">DSM 15388</strain>
    </source>
</reference>
<dbReference type="Pfam" id="PF00691">
    <property type="entry name" value="OmpA"/>
    <property type="match status" value="1"/>
</dbReference>
<evidence type="ECO:0000256" key="1">
    <source>
        <dbReference type="PROSITE-ProRule" id="PRU00473"/>
    </source>
</evidence>
<dbReference type="PROSITE" id="PS51123">
    <property type="entry name" value="OMPA_2"/>
    <property type="match status" value="1"/>
</dbReference>
<dbReference type="InterPro" id="IPR006665">
    <property type="entry name" value="OmpA-like"/>
</dbReference>
<evidence type="ECO:0000259" key="2">
    <source>
        <dbReference type="PROSITE" id="PS51123"/>
    </source>
</evidence>
<dbReference type="InterPro" id="IPR036737">
    <property type="entry name" value="OmpA-like_sf"/>
</dbReference>
<evidence type="ECO:0000313" key="4">
    <source>
        <dbReference type="Proteomes" id="UP000295793"/>
    </source>
</evidence>
<dbReference type="GO" id="GO:0016020">
    <property type="term" value="C:membrane"/>
    <property type="evidence" value="ECO:0007669"/>
    <property type="project" value="UniProtKB-UniRule"/>
</dbReference>
<dbReference type="EMBL" id="SLZR01000003">
    <property type="protein sequence ID" value="TCS42387.1"/>
    <property type="molecule type" value="Genomic_DNA"/>
</dbReference>
<keyword evidence="4" id="KW-1185">Reference proteome</keyword>
<dbReference type="AlphaFoldDB" id="A0A4R3IA77"/>
<dbReference type="PANTHER" id="PTHR30329">
    <property type="entry name" value="STATOR ELEMENT OF FLAGELLAR MOTOR COMPLEX"/>
    <property type="match status" value="1"/>
</dbReference>
<dbReference type="PANTHER" id="PTHR30329:SF21">
    <property type="entry name" value="LIPOPROTEIN YIAD-RELATED"/>
    <property type="match status" value="1"/>
</dbReference>
<dbReference type="SUPFAM" id="SSF103088">
    <property type="entry name" value="OmpA-like"/>
    <property type="match status" value="1"/>
</dbReference>
<sequence>MAIRAAAISGLTAVLLSSCAQWPEKGVGGDAERYVPQNYYLPAATVSETKAHQQSQLEILQAQLDVLSLQGAKTCLPASVKRLFLMSHRVRRQIDGGLLADAGHDLVAFQHELRLLRQQFISVAQQTGCNQPYQDASQPLVALISVYFDIDSTEIQPTYLQQLQWWVSNSSAQAQWRLHGYTDNDGSEVHNQDLAQARVKAVKDALIGLDIKPQQLSQSAEGEAAPLLMGTNDFSMGLNRRVDIYLTSQTQTTQGVPVQQWEELNLKTHRHLMPDWE</sequence>
<keyword evidence="1" id="KW-0472">Membrane</keyword>
<dbReference type="CDD" id="cd07185">
    <property type="entry name" value="OmpA_C-like"/>
    <property type="match status" value="1"/>
</dbReference>
<evidence type="ECO:0000313" key="3">
    <source>
        <dbReference type="EMBL" id="TCS42387.1"/>
    </source>
</evidence>
<comment type="caution">
    <text evidence="3">The sequence shown here is derived from an EMBL/GenBank/DDBJ whole genome shotgun (WGS) entry which is preliminary data.</text>
</comment>
<accession>A0A4R3IA77</accession>
<name>A0A4R3IA77_9GAMM</name>
<protein>
    <submittedName>
        <fullName evidence="3">OmpA family protein</fullName>
    </submittedName>
</protein>
<proteinExistence type="predicted"/>
<dbReference type="PROSITE" id="PS51257">
    <property type="entry name" value="PROKAR_LIPOPROTEIN"/>
    <property type="match status" value="1"/>
</dbReference>
<feature type="domain" description="OmpA-like" evidence="2">
    <location>
        <begin position="135"/>
        <end position="250"/>
    </location>
</feature>
<organism evidence="3 4">
    <name type="scientific">Reinekea marinisedimentorum</name>
    <dbReference type="NCBI Taxonomy" id="230495"/>
    <lineage>
        <taxon>Bacteria</taxon>
        <taxon>Pseudomonadati</taxon>
        <taxon>Pseudomonadota</taxon>
        <taxon>Gammaproteobacteria</taxon>
        <taxon>Oceanospirillales</taxon>
        <taxon>Saccharospirillaceae</taxon>
        <taxon>Reinekea</taxon>
    </lineage>
</organism>
<gene>
    <name evidence="3" type="ORF">BCF53_10348</name>
</gene>
<dbReference type="OrthoDB" id="5587802at2"/>